<name>A0A8B0SW09_KLEPN</name>
<evidence type="ECO:0000313" key="1">
    <source>
        <dbReference type="EMBL" id="QTX14278.1"/>
    </source>
</evidence>
<dbReference type="GO" id="GO:0006878">
    <property type="term" value="P:intracellular copper ion homeostasis"/>
    <property type="evidence" value="ECO:0007669"/>
    <property type="project" value="InterPro"/>
</dbReference>
<proteinExistence type="predicted"/>
<geneLocation type="plasmid" evidence="1">
    <name>p17-15-vir-like</name>
</geneLocation>
<dbReference type="EMBL" id="MN956836">
    <property type="protein sequence ID" value="QTX14278.1"/>
    <property type="molecule type" value="Genomic_DNA"/>
</dbReference>
<protein>
    <submittedName>
        <fullName evidence="1">Copper resistance protein B</fullName>
    </submittedName>
</protein>
<dbReference type="GO" id="GO:0009279">
    <property type="term" value="C:cell outer membrane"/>
    <property type="evidence" value="ECO:0007669"/>
    <property type="project" value="InterPro"/>
</dbReference>
<sequence>MNFYSQDDESRGRGRGLTDTELGLRLRYEIRREFAPYIGVSLESTLREKHPIWRKREGEKDHQVVFWREPESGF</sequence>
<keyword evidence="1" id="KW-0614">Plasmid</keyword>
<reference evidence="1" key="1">
    <citation type="submission" date="2020-01" db="EMBL/GenBank/DDBJ databases">
        <authorList>
            <person name="Qin S."/>
        </authorList>
    </citation>
    <scope>NUCLEOTIDE SEQUENCE</scope>
    <source>
        <strain evidence="1">CVir17-16-YZ6g</strain>
        <plasmid evidence="1">p17-15-vir-like</plasmid>
    </source>
</reference>
<dbReference type="InterPro" id="IPR007939">
    <property type="entry name" value="Cu-R_B_prcur"/>
</dbReference>
<organism evidence="1">
    <name type="scientific">Klebsiella pneumoniae</name>
    <dbReference type="NCBI Taxonomy" id="573"/>
    <lineage>
        <taxon>Bacteria</taxon>
        <taxon>Pseudomonadati</taxon>
        <taxon>Pseudomonadota</taxon>
        <taxon>Gammaproteobacteria</taxon>
        <taxon>Enterobacterales</taxon>
        <taxon>Enterobacteriaceae</taxon>
        <taxon>Klebsiella/Raoultella group</taxon>
        <taxon>Klebsiella</taxon>
        <taxon>Klebsiella pneumoniae complex</taxon>
    </lineage>
</organism>
<dbReference type="AlphaFoldDB" id="A0A8B0SW09"/>
<accession>A0A8B0SW09</accession>
<dbReference type="Pfam" id="PF05275">
    <property type="entry name" value="CopB"/>
    <property type="match status" value="1"/>
</dbReference>
<dbReference type="GO" id="GO:0005507">
    <property type="term" value="F:copper ion binding"/>
    <property type="evidence" value="ECO:0007669"/>
    <property type="project" value="InterPro"/>
</dbReference>